<accession>A0ABQ8TX85</accession>
<dbReference type="EMBL" id="JAJSOF020000003">
    <property type="protein sequence ID" value="KAJ4449895.1"/>
    <property type="molecule type" value="Genomic_DNA"/>
</dbReference>
<name>A0ABQ8TX85_PERAM</name>
<gene>
    <name evidence="1" type="ORF">ANN_01301</name>
</gene>
<organism evidence="1 2">
    <name type="scientific">Periplaneta americana</name>
    <name type="common">American cockroach</name>
    <name type="synonym">Blatta americana</name>
    <dbReference type="NCBI Taxonomy" id="6978"/>
    <lineage>
        <taxon>Eukaryota</taxon>
        <taxon>Metazoa</taxon>
        <taxon>Ecdysozoa</taxon>
        <taxon>Arthropoda</taxon>
        <taxon>Hexapoda</taxon>
        <taxon>Insecta</taxon>
        <taxon>Pterygota</taxon>
        <taxon>Neoptera</taxon>
        <taxon>Polyneoptera</taxon>
        <taxon>Dictyoptera</taxon>
        <taxon>Blattodea</taxon>
        <taxon>Blattoidea</taxon>
        <taxon>Blattidae</taxon>
        <taxon>Blattinae</taxon>
        <taxon>Periplaneta</taxon>
    </lineage>
</organism>
<comment type="caution">
    <text evidence="1">The sequence shown here is derived from an EMBL/GenBank/DDBJ whole genome shotgun (WGS) entry which is preliminary data.</text>
</comment>
<dbReference type="Proteomes" id="UP001148838">
    <property type="component" value="Unassembled WGS sequence"/>
</dbReference>
<protein>
    <submittedName>
        <fullName evidence="1">Uncharacterized protein</fullName>
    </submittedName>
</protein>
<keyword evidence="2" id="KW-1185">Reference proteome</keyword>
<evidence type="ECO:0000313" key="2">
    <source>
        <dbReference type="Proteomes" id="UP001148838"/>
    </source>
</evidence>
<evidence type="ECO:0000313" key="1">
    <source>
        <dbReference type="EMBL" id="KAJ4449895.1"/>
    </source>
</evidence>
<proteinExistence type="predicted"/>
<reference evidence="1 2" key="1">
    <citation type="journal article" date="2022" name="Allergy">
        <title>Genome assembly and annotation of Periplaneta americana reveal a comprehensive cockroach allergen profile.</title>
        <authorList>
            <person name="Wang L."/>
            <person name="Xiong Q."/>
            <person name="Saelim N."/>
            <person name="Wang L."/>
            <person name="Nong W."/>
            <person name="Wan A.T."/>
            <person name="Shi M."/>
            <person name="Liu X."/>
            <person name="Cao Q."/>
            <person name="Hui J.H.L."/>
            <person name="Sookrung N."/>
            <person name="Leung T.F."/>
            <person name="Tungtrongchitr A."/>
            <person name="Tsui S.K.W."/>
        </authorList>
    </citation>
    <scope>NUCLEOTIDE SEQUENCE [LARGE SCALE GENOMIC DNA]</scope>
    <source>
        <strain evidence="1">PWHHKU_190912</strain>
    </source>
</reference>
<sequence length="182" mass="20860">MSPGSSTESYPAFARIGLRGKLRKKPQPGNFPRPGFEPWGHLILLPDALTVTAQVLNLWYKKCSEMGIPIEDKTLHSLLFADDQVIFAGDEDDYDIYGYNFSEMSPRFSAECYSVFALSGLRKAFGNNLNQKKITTSYSEKYNEYLYKILSRMSQETAEAFRGQSRKQSKTYWVEEEGYSRL</sequence>